<name>A0A3L6QYI1_PANMI</name>
<dbReference type="EMBL" id="PQIB02000010">
    <property type="protein sequence ID" value="RLM92105.1"/>
    <property type="molecule type" value="Genomic_DNA"/>
</dbReference>
<protein>
    <submittedName>
        <fullName evidence="1">Uncharacterized protein</fullName>
    </submittedName>
</protein>
<reference evidence="2" key="1">
    <citation type="journal article" date="2019" name="Nat. Commun.">
        <title>The genome of broomcorn millet.</title>
        <authorList>
            <person name="Zou C."/>
            <person name="Miki D."/>
            <person name="Li D."/>
            <person name="Tang Q."/>
            <person name="Xiao L."/>
            <person name="Rajput S."/>
            <person name="Deng P."/>
            <person name="Jia W."/>
            <person name="Huang R."/>
            <person name="Zhang M."/>
            <person name="Sun Y."/>
            <person name="Hu J."/>
            <person name="Fu X."/>
            <person name="Schnable P.S."/>
            <person name="Li F."/>
            <person name="Zhang H."/>
            <person name="Feng B."/>
            <person name="Zhu X."/>
            <person name="Liu R."/>
            <person name="Schnable J.C."/>
            <person name="Zhu J.-K."/>
            <person name="Zhang H."/>
        </authorList>
    </citation>
    <scope>NUCLEOTIDE SEQUENCE [LARGE SCALE GENOMIC DNA]</scope>
</reference>
<dbReference type="AlphaFoldDB" id="A0A3L6QYI1"/>
<evidence type="ECO:0000313" key="2">
    <source>
        <dbReference type="Proteomes" id="UP000275267"/>
    </source>
</evidence>
<sequence length="100" mass="10523">MRNRSSGSKLGCSGRAGVRSSLEMSACQNFFGIGGVITRAGSSDLPLHLSASVCLVAAEGDHLFVQDWVSYPSIGAQSFISGEGTCQNARFSIDYVPALY</sequence>
<evidence type="ECO:0000313" key="1">
    <source>
        <dbReference type="EMBL" id="RLM92105.1"/>
    </source>
</evidence>
<accession>A0A3L6QYI1</accession>
<gene>
    <name evidence="1" type="ORF">C2845_PM08G02040</name>
</gene>
<proteinExistence type="predicted"/>
<comment type="caution">
    <text evidence="1">The sequence shown here is derived from an EMBL/GenBank/DDBJ whole genome shotgun (WGS) entry which is preliminary data.</text>
</comment>
<keyword evidence="2" id="KW-1185">Reference proteome</keyword>
<organism evidence="1 2">
    <name type="scientific">Panicum miliaceum</name>
    <name type="common">Proso millet</name>
    <name type="synonym">Broomcorn millet</name>
    <dbReference type="NCBI Taxonomy" id="4540"/>
    <lineage>
        <taxon>Eukaryota</taxon>
        <taxon>Viridiplantae</taxon>
        <taxon>Streptophyta</taxon>
        <taxon>Embryophyta</taxon>
        <taxon>Tracheophyta</taxon>
        <taxon>Spermatophyta</taxon>
        <taxon>Magnoliopsida</taxon>
        <taxon>Liliopsida</taxon>
        <taxon>Poales</taxon>
        <taxon>Poaceae</taxon>
        <taxon>PACMAD clade</taxon>
        <taxon>Panicoideae</taxon>
        <taxon>Panicodae</taxon>
        <taxon>Paniceae</taxon>
        <taxon>Panicinae</taxon>
        <taxon>Panicum</taxon>
        <taxon>Panicum sect. Panicum</taxon>
    </lineage>
</organism>
<dbReference type="Proteomes" id="UP000275267">
    <property type="component" value="Unassembled WGS sequence"/>
</dbReference>